<name>C9LLS3_9FIRM</name>
<dbReference type="OrthoDB" id="9811121at2"/>
<protein>
    <submittedName>
        <fullName evidence="3">Hydrolase, carbon-nitrogen family</fullName>
    </submittedName>
</protein>
<dbReference type="EMBL" id="ACIM02000001">
    <property type="protein sequence ID" value="EEW96509.1"/>
    <property type="molecule type" value="Genomic_DNA"/>
</dbReference>
<dbReference type="Gene3D" id="3.60.110.10">
    <property type="entry name" value="Carbon-nitrogen hydrolase"/>
    <property type="match status" value="1"/>
</dbReference>
<dbReference type="Proteomes" id="UP000004736">
    <property type="component" value="Unassembled WGS sequence"/>
</dbReference>
<dbReference type="GO" id="GO:0016787">
    <property type="term" value="F:hydrolase activity"/>
    <property type="evidence" value="ECO:0007669"/>
    <property type="project" value="UniProtKB-KW"/>
</dbReference>
<dbReference type="AlphaFoldDB" id="C9LLS3"/>
<proteinExistence type="inferred from homology"/>
<evidence type="ECO:0000256" key="1">
    <source>
        <dbReference type="ARBA" id="ARBA00010613"/>
    </source>
</evidence>
<evidence type="ECO:0000313" key="4">
    <source>
        <dbReference type="Proteomes" id="UP000004736"/>
    </source>
</evidence>
<dbReference type="SUPFAM" id="SSF56317">
    <property type="entry name" value="Carbon-nitrogen hydrolase"/>
    <property type="match status" value="1"/>
</dbReference>
<accession>C9LLS3</accession>
<dbReference type="GeneID" id="78277192"/>
<dbReference type="HOGENOM" id="CLU_030130_3_1_9"/>
<dbReference type="PROSITE" id="PS50263">
    <property type="entry name" value="CN_HYDROLASE"/>
    <property type="match status" value="1"/>
</dbReference>
<organism evidence="3 4">
    <name type="scientific">Dialister invisus DSM 15470</name>
    <dbReference type="NCBI Taxonomy" id="592028"/>
    <lineage>
        <taxon>Bacteria</taxon>
        <taxon>Bacillati</taxon>
        <taxon>Bacillota</taxon>
        <taxon>Negativicutes</taxon>
        <taxon>Veillonellales</taxon>
        <taxon>Veillonellaceae</taxon>
        <taxon>Dialister</taxon>
    </lineage>
</organism>
<dbReference type="eggNOG" id="COG0388">
    <property type="taxonomic scope" value="Bacteria"/>
</dbReference>
<keyword evidence="3" id="KW-0378">Hydrolase</keyword>
<keyword evidence="4" id="KW-1185">Reference proteome</keyword>
<sequence>MADLYGLLPGWGRMPPFLLYTGFGWRAMRLGLIQMDVVSGDKERNITHAFELMGKVSHQADMIVLPELWTIGYDFHNLGKNATYMGDGLIQRLSSLAAHTGTYIIAGTLPVKKGGVIRNTGLVFGKDGDIKGEYSKRHLFYGYLEAELMRPGRKLLYEDIDGVRTGMAVCYEFYFPRMWRKMAKRGVMLVAAPASWPAMHIYQWDVLTRARAIENGLCIAAVNMSGNYRGMKMGGHSRFIDPLGKVQAEAGEEESVLYADYDEKAYKDLGKQLAVIRLDKQRCFHA</sequence>
<dbReference type="InterPro" id="IPR036526">
    <property type="entry name" value="C-N_Hydrolase_sf"/>
</dbReference>
<comment type="caution">
    <text evidence="3">The sequence shown here is derived from an EMBL/GenBank/DDBJ whole genome shotgun (WGS) entry which is preliminary data.</text>
</comment>
<dbReference type="PANTHER" id="PTHR23088:SF27">
    <property type="entry name" value="DEAMINATED GLUTATHIONE AMIDASE"/>
    <property type="match status" value="1"/>
</dbReference>
<evidence type="ECO:0000259" key="2">
    <source>
        <dbReference type="PROSITE" id="PS50263"/>
    </source>
</evidence>
<dbReference type="STRING" id="592028.GCWU000321_00454"/>
<comment type="similarity">
    <text evidence="1">Belongs to the carbon-nitrogen hydrolase superfamily. NIT1/NIT2 family.</text>
</comment>
<gene>
    <name evidence="3" type="ORF">GCWU000321_00454</name>
</gene>
<dbReference type="InterPro" id="IPR003010">
    <property type="entry name" value="C-N_Hydrolase"/>
</dbReference>
<dbReference type="RefSeq" id="WP_007069442.1">
    <property type="nucleotide sequence ID" value="NZ_GG698602.1"/>
</dbReference>
<feature type="domain" description="CN hydrolase" evidence="2">
    <location>
        <begin position="28"/>
        <end position="263"/>
    </location>
</feature>
<evidence type="ECO:0000313" key="3">
    <source>
        <dbReference type="EMBL" id="EEW96509.1"/>
    </source>
</evidence>
<dbReference type="Pfam" id="PF00795">
    <property type="entry name" value="CN_hydrolase"/>
    <property type="match status" value="1"/>
</dbReference>
<reference evidence="3" key="1">
    <citation type="submission" date="2009-09" db="EMBL/GenBank/DDBJ databases">
        <authorList>
            <person name="Weinstock G."/>
            <person name="Sodergren E."/>
            <person name="Clifton S."/>
            <person name="Fulton L."/>
            <person name="Fulton B."/>
            <person name="Courtney L."/>
            <person name="Fronick C."/>
            <person name="Harrison M."/>
            <person name="Strong C."/>
            <person name="Farmer C."/>
            <person name="Delahaunty K."/>
            <person name="Markovic C."/>
            <person name="Hall O."/>
            <person name="Minx P."/>
            <person name="Tomlinson C."/>
            <person name="Mitreva M."/>
            <person name="Nelson J."/>
            <person name="Hou S."/>
            <person name="Wollam A."/>
            <person name="Pepin K.H."/>
            <person name="Johnson M."/>
            <person name="Bhonagiri V."/>
            <person name="Nash W.E."/>
            <person name="Warren W."/>
            <person name="Chinwalla A."/>
            <person name="Mardis E.R."/>
            <person name="Wilson R.K."/>
        </authorList>
    </citation>
    <scope>NUCLEOTIDE SEQUENCE [LARGE SCALE GENOMIC DNA]</scope>
    <source>
        <strain evidence="3">DSM 15470</strain>
    </source>
</reference>
<dbReference type="PANTHER" id="PTHR23088">
    <property type="entry name" value="NITRILASE-RELATED"/>
    <property type="match status" value="1"/>
</dbReference>